<accession>A0A0E9SF92</accession>
<reference evidence="1" key="1">
    <citation type="submission" date="2014-11" db="EMBL/GenBank/DDBJ databases">
        <authorList>
            <person name="Amaro Gonzalez C."/>
        </authorList>
    </citation>
    <scope>NUCLEOTIDE SEQUENCE</scope>
</reference>
<dbReference type="EMBL" id="GBXM01069242">
    <property type="protein sequence ID" value="JAH39335.1"/>
    <property type="molecule type" value="Transcribed_RNA"/>
</dbReference>
<protein>
    <submittedName>
        <fullName evidence="1">Uncharacterized protein</fullName>
    </submittedName>
</protein>
<dbReference type="AlphaFoldDB" id="A0A0E9SF92"/>
<sequence>MSFFLNRRYLRTYVLFILFEIRIK</sequence>
<proteinExistence type="predicted"/>
<organism evidence="1">
    <name type="scientific">Anguilla anguilla</name>
    <name type="common">European freshwater eel</name>
    <name type="synonym">Muraena anguilla</name>
    <dbReference type="NCBI Taxonomy" id="7936"/>
    <lineage>
        <taxon>Eukaryota</taxon>
        <taxon>Metazoa</taxon>
        <taxon>Chordata</taxon>
        <taxon>Craniata</taxon>
        <taxon>Vertebrata</taxon>
        <taxon>Euteleostomi</taxon>
        <taxon>Actinopterygii</taxon>
        <taxon>Neopterygii</taxon>
        <taxon>Teleostei</taxon>
        <taxon>Anguilliformes</taxon>
        <taxon>Anguillidae</taxon>
        <taxon>Anguilla</taxon>
    </lineage>
</organism>
<evidence type="ECO:0000313" key="1">
    <source>
        <dbReference type="EMBL" id="JAH39335.1"/>
    </source>
</evidence>
<name>A0A0E9SF92_ANGAN</name>
<reference evidence="1" key="2">
    <citation type="journal article" date="2015" name="Fish Shellfish Immunol.">
        <title>Early steps in the European eel (Anguilla anguilla)-Vibrio vulnificus interaction in the gills: Role of the RtxA13 toxin.</title>
        <authorList>
            <person name="Callol A."/>
            <person name="Pajuelo D."/>
            <person name="Ebbesson L."/>
            <person name="Teles M."/>
            <person name="MacKenzie S."/>
            <person name="Amaro C."/>
        </authorList>
    </citation>
    <scope>NUCLEOTIDE SEQUENCE</scope>
</reference>